<name>A0A6I4P3N7_9MICO</name>
<dbReference type="InterPro" id="IPR050104">
    <property type="entry name" value="FMN-dep_NADH:Q_OxRdtase_AzoR1"/>
</dbReference>
<dbReference type="Gene3D" id="3.40.50.360">
    <property type="match status" value="1"/>
</dbReference>
<evidence type="ECO:0000313" key="2">
    <source>
        <dbReference type="EMBL" id="MWC00343.1"/>
    </source>
</evidence>
<organism evidence="2 3">
    <name type="scientific">Agromyces seonyuensis</name>
    <dbReference type="NCBI Taxonomy" id="2662446"/>
    <lineage>
        <taxon>Bacteria</taxon>
        <taxon>Bacillati</taxon>
        <taxon>Actinomycetota</taxon>
        <taxon>Actinomycetes</taxon>
        <taxon>Micrococcales</taxon>
        <taxon>Microbacteriaceae</taxon>
        <taxon>Agromyces</taxon>
    </lineage>
</organism>
<comment type="caution">
    <text evidence="2">The sequence shown here is derived from an EMBL/GenBank/DDBJ whole genome shotgun (WGS) entry which is preliminary data.</text>
</comment>
<evidence type="ECO:0000313" key="3">
    <source>
        <dbReference type="Proteomes" id="UP000438182"/>
    </source>
</evidence>
<proteinExistence type="predicted"/>
<reference evidence="2 3" key="1">
    <citation type="submission" date="2019-12" db="EMBL/GenBank/DDBJ databases">
        <authorList>
            <person name="Kim Y.S."/>
        </authorList>
    </citation>
    <scope>NUCLEOTIDE SEQUENCE [LARGE SCALE GENOMIC DNA]</scope>
    <source>
        <strain evidence="2 3">MMS17-SY077</strain>
    </source>
</reference>
<evidence type="ECO:0000259" key="1">
    <source>
        <dbReference type="Pfam" id="PF02525"/>
    </source>
</evidence>
<dbReference type="EMBL" id="WSTA01000127">
    <property type="protein sequence ID" value="MWC00343.1"/>
    <property type="molecule type" value="Genomic_DNA"/>
</dbReference>
<dbReference type="InterPro" id="IPR003680">
    <property type="entry name" value="Flavodoxin_fold"/>
</dbReference>
<dbReference type="InterPro" id="IPR029039">
    <property type="entry name" value="Flavoprotein-like_sf"/>
</dbReference>
<dbReference type="RefSeq" id="WP_160426979.1">
    <property type="nucleotide sequence ID" value="NZ_WSTA01000127.1"/>
</dbReference>
<dbReference type="PANTHER" id="PTHR43741:SF4">
    <property type="entry name" value="FMN-DEPENDENT NADH:QUINONE OXIDOREDUCTASE"/>
    <property type="match status" value="1"/>
</dbReference>
<dbReference type="AlphaFoldDB" id="A0A6I4P3N7"/>
<dbReference type="Proteomes" id="UP000438182">
    <property type="component" value="Unassembled WGS sequence"/>
</dbReference>
<feature type="domain" description="Flavodoxin-like fold" evidence="1">
    <location>
        <begin position="4"/>
        <end position="166"/>
    </location>
</feature>
<keyword evidence="3" id="KW-1185">Reference proteome</keyword>
<dbReference type="Pfam" id="PF02525">
    <property type="entry name" value="Flavodoxin_2"/>
    <property type="match status" value="1"/>
</dbReference>
<protein>
    <submittedName>
        <fullName evidence="2">Flavodoxin family protein</fullName>
    </submittedName>
</protein>
<accession>A0A6I4P3N7</accession>
<sequence>MSTLFRLDASILPGTSASRALGDLVEAEWTGARPESAIVRRDLAADPVPATAWQNAVTGGFVAEGDRTEAQVEAQALATAFADELIDADALLFTVPLYNYGVSQHFKTWFDLAYTDPRIDPTGTALRGKPATLVTVLGGNYNPGSPKEGWNHSTEWLRRVLGDVWGLDLRVVERAFTLVGVNPALDSFTDVANELKDAAEQAAREAGRELAAPAARAA</sequence>
<dbReference type="PANTHER" id="PTHR43741">
    <property type="entry name" value="FMN-DEPENDENT NADH-AZOREDUCTASE 1"/>
    <property type="match status" value="1"/>
</dbReference>
<gene>
    <name evidence="2" type="ORF">GB864_17515</name>
</gene>
<dbReference type="SUPFAM" id="SSF52218">
    <property type="entry name" value="Flavoproteins"/>
    <property type="match status" value="1"/>
</dbReference>